<feature type="domain" description="MRH" evidence="10">
    <location>
        <begin position="467"/>
        <end position="631"/>
    </location>
</feature>
<keyword evidence="6 8" id="KW-0472">Membrane</keyword>
<sequence>MRNISAKITALVVLLVIPLAFVTSDSDQLEFSTSECSLKEPIYGEIFNFSGLHSELGHVISSVSNDIFEFNVCGNLTRNCNNESNAAACLRRQGKEYVLGRQHELHYRNGKMFLKYLSGVKCENGTNDQPNYQLHVTLSCDYTLDATQLYITPYSQEACSFYINYETPLACLRIPDAVQSNSCSVHDQQTGHTFDLLPLSDMNYRTSDRQGTFFVINVCKPVLYGENSMCPVGSSICRYSPKIENIKERFTNYGTVQPKPTIENGQLLLRHESTTRCASNPSANYSSVVFFYCDKDVKNAHPEFAGMADCHYQFNFVTPLACNDLKPCTGIIRGNELLDLSPLSSVAPHILSKDDKNYTFAVCASAGKPCLANNGACFEQNAQTTSLGNVNSNLRFNQSGSPYLLYEGGANCRISSGTTPWTTKIEFVCANNATKDKGGVDAVKIIEDSNCQLLIQYQTPYACHKQITCSVPVFVQNTADGTGSGGMENVDLTPLISASMNYEAVVPENMTEKLSKDTKFFLNVCRPLVPKYQLGCAGGSSACMAKVTASGAPEEERSLGFPLVALTASNRKRAELLYMNGDPCPEDKSMNLSTRIEFSCNMRAGRGKPVLRSIGDCQYGFDWETSVICPPHECIFNADSCDIVQDEVKMKYNLKRADFTNDGKIEIVYNSTKLTINICGQHRKALTDYSQDSVNIFFSHEAPGCGTEGQMDVHIRLICSNRTENVSKVSGGKQCNLLFEQRTASICNFLGLDVPVLADADGSQSAATTATPSVPPTGGAPAASTITTTTQATTPAATVGPKGSVGTILAAILSVTACVVCLGLFAFSPARRQRVRRLFRRSGSAVRYSRVQSNEEANLLLEPNGEFTESDDDMLL</sequence>
<accession>A0A6J2T3J0</accession>
<reference evidence="12" key="1">
    <citation type="submission" date="2025-08" db="UniProtKB">
        <authorList>
            <consortium name="RefSeq"/>
        </authorList>
    </citation>
    <scope>IDENTIFICATION</scope>
    <source>
        <strain evidence="12">11010-0011.00</strain>
        <tissue evidence="12">Whole body</tissue>
    </source>
</reference>
<evidence type="ECO:0000256" key="8">
    <source>
        <dbReference type="SAM" id="Phobius"/>
    </source>
</evidence>
<keyword evidence="4 9" id="KW-0732">Signal</keyword>
<feature type="chain" id="PRO_5026796672" evidence="9">
    <location>
        <begin position="25"/>
        <end position="876"/>
    </location>
</feature>
<dbReference type="RefSeq" id="XP_030370549.1">
    <property type="nucleotide sequence ID" value="XM_030514689.1"/>
</dbReference>
<evidence type="ECO:0000256" key="9">
    <source>
        <dbReference type="SAM" id="SignalP"/>
    </source>
</evidence>
<keyword evidence="5 8" id="KW-1133">Transmembrane helix</keyword>
<keyword evidence="12" id="KW-0675">Receptor</keyword>
<dbReference type="AlphaFoldDB" id="A0A6J2T3J0"/>
<gene>
    <name evidence="12" type="primary">LOC115621135</name>
</gene>
<organism evidence="11 12">
    <name type="scientific">Drosophila lebanonensis</name>
    <name type="common">Fruit fly</name>
    <name type="synonym">Scaptodrosophila lebanonensis</name>
    <dbReference type="NCBI Taxonomy" id="7225"/>
    <lineage>
        <taxon>Eukaryota</taxon>
        <taxon>Metazoa</taxon>
        <taxon>Ecdysozoa</taxon>
        <taxon>Arthropoda</taxon>
        <taxon>Hexapoda</taxon>
        <taxon>Insecta</taxon>
        <taxon>Pterygota</taxon>
        <taxon>Neoptera</taxon>
        <taxon>Endopterygota</taxon>
        <taxon>Diptera</taxon>
        <taxon>Brachycera</taxon>
        <taxon>Muscomorpha</taxon>
        <taxon>Ephydroidea</taxon>
        <taxon>Drosophilidae</taxon>
        <taxon>Scaptodrosophila</taxon>
    </lineage>
</organism>
<dbReference type="GO" id="GO:0005802">
    <property type="term" value="C:trans-Golgi network"/>
    <property type="evidence" value="ECO:0007669"/>
    <property type="project" value="TreeGrafter"/>
</dbReference>
<keyword evidence="7" id="KW-1015">Disulfide bond</keyword>
<name>A0A6J2T3J0_DROLE</name>
<dbReference type="Proteomes" id="UP000504634">
    <property type="component" value="Unplaced"/>
</dbReference>
<dbReference type="GeneID" id="115621135"/>
<dbReference type="InterPro" id="IPR044865">
    <property type="entry name" value="MRH_dom"/>
</dbReference>
<dbReference type="GO" id="GO:0038023">
    <property type="term" value="F:signaling receptor activity"/>
    <property type="evidence" value="ECO:0007669"/>
    <property type="project" value="InterPro"/>
</dbReference>
<dbReference type="Pfam" id="PF00878">
    <property type="entry name" value="CIMR"/>
    <property type="match status" value="4"/>
</dbReference>
<evidence type="ECO:0000256" key="6">
    <source>
        <dbReference type="ARBA" id="ARBA00023136"/>
    </source>
</evidence>
<dbReference type="GO" id="GO:0005770">
    <property type="term" value="C:late endosome"/>
    <property type="evidence" value="ECO:0007669"/>
    <property type="project" value="TreeGrafter"/>
</dbReference>
<evidence type="ECO:0000256" key="4">
    <source>
        <dbReference type="ARBA" id="ARBA00022729"/>
    </source>
</evidence>
<keyword evidence="3 8" id="KW-0812">Transmembrane</keyword>
<evidence type="ECO:0000256" key="3">
    <source>
        <dbReference type="ARBA" id="ARBA00022692"/>
    </source>
</evidence>
<evidence type="ECO:0000313" key="12">
    <source>
        <dbReference type="RefSeq" id="XP_030370549.1"/>
    </source>
</evidence>
<feature type="transmembrane region" description="Helical" evidence="8">
    <location>
        <begin position="808"/>
        <end position="827"/>
    </location>
</feature>
<evidence type="ECO:0000256" key="7">
    <source>
        <dbReference type="ARBA" id="ARBA00023157"/>
    </source>
</evidence>
<dbReference type="PANTHER" id="PTHR15071">
    <property type="entry name" value="MANNOSE-6-PHOSPHATE RECEPTOR FAMILY MEMBER"/>
    <property type="match status" value="1"/>
</dbReference>
<evidence type="ECO:0000313" key="11">
    <source>
        <dbReference type="Proteomes" id="UP000504634"/>
    </source>
</evidence>
<dbReference type="SUPFAM" id="SSF50911">
    <property type="entry name" value="Mannose 6-phosphate receptor domain"/>
    <property type="match status" value="5"/>
</dbReference>
<dbReference type="InterPro" id="IPR009011">
    <property type="entry name" value="Man6P_isomerase_rcpt-bd_dom_sf"/>
</dbReference>
<dbReference type="PANTHER" id="PTHR15071:SF17">
    <property type="entry name" value="CATION-INDEPENDENT MANNOSE-6-PHOSPHATE RECEPTOR"/>
    <property type="match status" value="1"/>
</dbReference>
<keyword evidence="11" id="KW-1185">Reference proteome</keyword>
<proteinExistence type="predicted"/>
<evidence type="ECO:0000256" key="2">
    <source>
        <dbReference type="ARBA" id="ARBA00022448"/>
    </source>
</evidence>
<dbReference type="CTD" id="43223"/>
<evidence type="ECO:0000256" key="5">
    <source>
        <dbReference type="ARBA" id="ARBA00022989"/>
    </source>
</evidence>
<keyword evidence="2" id="KW-0813">Transport</keyword>
<evidence type="ECO:0000256" key="1">
    <source>
        <dbReference type="ARBA" id="ARBA00004308"/>
    </source>
</evidence>
<feature type="signal peptide" evidence="9">
    <location>
        <begin position="1"/>
        <end position="24"/>
    </location>
</feature>
<dbReference type="InterPro" id="IPR000479">
    <property type="entry name" value="CIMR_rpt"/>
</dbReference>
<dbReference type="GO" id="GO:0007041">
    <property type="term" value="P:lysosomal transport"/>
    <property type="evidence" value="ECO:0007669"/>
    <property type="project" value="InterPro"/>
</dbReference>
<comment type="subcellular location">
    <subcellularLocation>
        <location evidence="1">Endomembrane system</location>
    </subcellularLocation>
</comment>
<dbReference type="PROSITE" id="PS51914">
    <property type="entry name" value="MRH"/>
    <property type="match status" value="4"/>
</dbReference>
<dbReference type="OrthoDB" id="4504960at2759"/>
<dbReference type="Gene3D" id="2.70.130.10">
    <property type="entry name" value="Mannose-6-phosphate receptor binding domain"/>
    <property type="match status" value="4"/>
</dbReference>
<dbReference type="GO" id="GO:0005520">
    <property type="term" value="F:insulin-like growth factor binding"/>
    <property type="evidence" value="ECO:0007669"/>
    <property type="project" value="TreeGrafter"/>
</dbReference>
<dbReference type="GO" id="GO:0005886">
    <property type="term" value="C:plasma membrane"/>
    <property type="evidence" value="ECO:0007669"/>
    <property type="project" value="TreeGrafter"/>
</dbReference>
<protein>
    <submittedName>
        <fullName evidence="12">Cation-independent mannose-6-phosphate receptor</fullName>
    </submittedName>
</protein>
<dbReference type="SMART" id="SM01404">
    <property type="entry name" value="CIMR"/>
    <property type="match status" value="5"/>
</dbReference>
<feature type="domain" description="MRH" evidence="10">
    <location>
        <begin position="34"/>
        <end position="173"/>
    </location>
</feature>
<feature type="domain" description="MRH" evidence="10">
    <location>
        <begin position="181"/>
        <end position="324"/>
    </location>
</feature>
<feature type="domain" description="MRH" evidence="10">
    <location>
        <begin position="326"/>
        <end position="465"/>
    </location>
</feature>
<evidence type="ECO:0000259" key="10">
    <source>
        <dbReference type="PROSITE" id="PS51914"/>
    </source>
</evidence>
<dbReference type="GO" id="GO:0005537">
    <property type="term" value="F:D-mannose binding"/>
    <property type="evidence" value="ECO:0007669"/>
    <property type="project" value="InterPro"/>
</dbReference>